<feature type="compositionally biased region" description="Low complexity" evidence="2">
    <location>
        <begin position="390"/>
        <end position="401"/>
    </location>
</feature>
<sequence>MPKRPRDDDSPEEDAFEDELDTPEGGTPPLDAAGEPSAAPPPLESVDAEEDAPPERVAEPTSSPCVIGPANARDACRRGARASFYRKPQSPSGESSVAGALAAADGASEAGTTDGEPAERSPHEILLDACDEGALEVVEECLRRADIDTYLNLSGVAKNIASTGRPELLCCGRGETALRHAAFHGYARIVQMLLDAGAVAGLRNDEAKSAADLAQAGGQLLGRKPGTVPVADLPRGDPTERVAVIQLLLEANAQQWIIVAHHVPDLNGRIAQVSGVRQDGLRRAIVDDSEASSGRPYFQKGAVRSALLRPDQLRRLPPPAAPLKVWPLDARFQCVLAGKERCECEFAPQAASSGRKAAVPSQAGGWQVCGERSSDAPRGGEARSSTQLPSGVGRSSSVGRT</sequence>
<feature type="compositionally biased region" description="Acidic residues" evidence="2">
    <location>
        <begin position="9"/>
        <end position="22"/>
    </location>
</feature>
<dbReference type="InterPro" id="IPR036770">
    <property type="entry name" value="Ankyrin_rpt-contain_sf"/>
</dbReference>
<feature type="repeat" description="ANK" evidence="1">
    <location>
        <begin position="173"/>
        <end position="205"/>
    </location>
</feature>
<dbReference type="Pfam" id="PF00023">
    <property type="entry name" value="Ank"/>
    <property type="match status" value="1"/>
</dbReference>
<evidence type="ECO:0000256" key="1">
    <source>
        <dbReference type="PROSITE-ProRule" id="PRU00023"/>
    </source>
</evidence>
<dbReference type="EMBL" id="HBGU01085292">
    <property type="protein sequence ID" value="CAD9553961.1"/>
    <property type="molecule type" value="Transcribed_RNA"/>
</dbReference>
<dbReference type="SUPFAM" id="SSF48403">
    <property type="entry name" value="Ankyrin repeat"/>
    <property type="match status" value="1"/>
</dbReference>
<dbReference type="InterPro" id="IPR002110">
    <property type="entry name" value="Ankyrin_rpt"/>
</dbReference>
<organism evidence="3">
    <name type="scientific">Haptolina brevifila</name>
    <dbReference type="NCBI Taxonomy" id="156173"/>
    <lineage>
        <taxon>Eukaryota</taxon>
        <taxon>Haptista</taxon>
        <taxon>Haptophyta</taxon>
        <taxon>Prymnesiophyceae</taxon>
        <taxon>Prymnesiales</taxon>
        <taxon>Prymnesiaceae</taxon>
        <taxon>Haptolina</taxon>
    </lineage>
</organism>
<feature type="compositionally biased region" description="Basic and acidic residues" evidence="2">
    <location>
        <begin position="372"/>
        <end position="381"/>
    </location>
</feature>
<keyword evidence="1" id="KW-0040">ANK repeat</keyword>
<gene>
    <name evidence="3" type="ORF">CBRE1094_LOCUS46548</name>
</gene>
<dbReference type="AlphaFoldDB" id="A0A7S2NRA6"/>
<dbReference type="PROSITE" id="PS50088">
    <property type="entry name" value="ANK_REPEAT"/>
    <property type="match status" value="1"/>
</dbReference>
<dbReference type="PROSITE" id="PS50297">
    <property type="entry name" value="ANK_REP_REGION"/>
    <property type="match status" value="1"/>
</dbReference>
<dbReference type="Gene3D" id="1.25.40.20">
    <property type="entry name" value="Ankyrin repeat-containing domain"/>
    <property type="match status" value="1"/>
</dbReference>
<accession>A0A7S2NRA6</accession>
<evidence type="ECO:0000313" key="3">
    <source>
        <dbReference type="EMBL" id="CAD9553961.1"/>
    </source>
</evidence>
<name>A0A7S2NRA6_9EUKA</name>
<feature type="region of interest" description="Disordered" evidence="2">
    <location>
        <begin position="84"/>
        <end position="120"/>
    </location>
</feature>
<feature type="region of interest" description="Disordered" evidence="2">
    <location>
        <begin position="1"/>
        <end position="71"/>
    </location>
</feature>
<feature type="compositionally biased region" description="Low complexity" evidence="2">
    <location>
        <begin position="92"/>
        <end position="111"/>
    </location>
</feature>
<evidence type="ECO:0000256" key="2">
    <source>
        <dbReference type="SAM" id="MobiDB-lite"/>
    </source>
</evidence>
<proteinExistence type="predicted"/>
<reference evidence="3" key="1">
    <citation type="submission" date="2021-01" db="EMBL/GenBank/DDBJ databases">
        <authorList>
            <person name="Corre E."/>
            <person name="Pelletier E."/>
            <person name="Niang G."/>
            <person name="Scheremetjew M."/>
            <person name="Finn R."/>
            <person name="Kale V."/>
            <person name="Holt S."/>
            <person name="Cochrane G."/>
            <person name="Meng A."/>
            <person name="Brown T."/>
            <person name="Cohen L."/>
        </authorList>
    </citation>
    <scope>NUCLEOTIDE SEQUENCE</scope>
    <source>
        <strain evidence="3">UTEX LB 985</strain>
    </source>
</reference>
<feature type="region of interest" description="Disordered" evidence="2">
    <location>
        <begin position="353"/>
        <end position="401"/>
    </location>
</feature>
<protein>
    <submittedName>
        <fullName evidence="3">Uncharacterized protein</fullName>
    </submittedName>
</protein>